<evidence type="ECO:0000313" key="2">
    <source>
        <dbReference type="Proteomes" id="UP000709959"/>
    </source>
</evidence>
<dbReference type="EMBL" id="JADKCH010000033">
    <property type="protein sequence ID" value="MBK8573879.1"/>
    <property type="molecule type" value="Genomic_DNA"/>
</dbReference>
<dbReference type="SMART" id="SM00671">
    <property type="entry name" value="SEL1"/>
    <property type="match status" value="1"/>
</dbReference>
<reference evidence="1 2" key="1">
    <citation type="submission" date="2020-10" db="EMBL/GenBank/DDBJ databases">
        <title>Connecting structure to function with the recovery of over 1000 high-quality activated sludge metagenome-assembled genomes encoding full-length rRNA genes using long-read sequencing.</title>
        <authorList>
            <person name="Singleton C.M."/>
            <person name="Petriglieri F."/>
            <person name="Kristensen J.M."/>
            <person name="Kirkegaard R.H."/>
            <person name="Michaelsen T.Y."/>
            <person name="Andersen M.H."/>
            <person name="Karst S.M."/>
            <person name="Dueholm M.S."/>
            <person name="Nielsen P.H."/>
            <person name="Albertsen M."/>
        </authorList>
    </citation>
    <scope>NUCLEOTIDE SEQUENCE [LARGE SCALE GENOMIC DNA]</scope>
    <source>
        <strain evidence="1">OdNE_18-Q3-R46-58_MAXAC.008</strain>
    </source>
</reference>
<dbReference type="AlphaFoldDB" id="A0A936F4C7"/>
<name>A0A936F4C7_9BACT</name>
<protein>
    <submittedName>
        <fullName evidence="1">SEL1-like repeat protein</fullName>
    </submittedName>
</protein>
<dbReference type="Pfam" id="PF08238">
    <property type="entry name" value="Sel1"/>
    <property type="match status" value="1"/>
</dbReference>
<dbReference type="SUPFAM" id="SSF81901">
    <property type="entry name" value="HCP-like"/>
    <property type="match status" value="1"/>
</dbReference>
<proteinExistence type="predicted"/>
<evidence type="ECO:0000313" key="1">
    <source>
        <dbReference type="EMBL" id="MBK8573879.1"/>
    </source>
</evidence>
<gene>
    <name evidence="1" type="ORF">IPN91_14955</name>
</gene>
<dbReference type="InterPro" id="IPR011990">
    <property type="entry name" value="TPR-like_helical_dom_sf"/>
</dbReference>
<accession>A0A936F4C7</accession>
<sequence>MMEGAPCLRRGGRTWGNPGHAELGGCLEKGLGGPRDIDQALIWYKKAMEKGDDQARSAYLRLTMPPPVVDDLDDLPVADPIEDPD</sequence>
<comment type="caution">
    <text evidence="1">The sequence shown here is derived from an EMBL/GenBank/DDBJ whole genome shotgun (WGS) entry which is preliminary data.</text>
</comment>
<dbReference type="InterPro" id="IPR006597">
    <property type="entry name" value="Sel1-like"/>
</dbReference>
<organism evidence="1 2">
    <name type="scientific">Candidatus Geothrix odensensis</name>
    <dbReference type="NCBI Taxonomy" id="2954440"/>
    <lineage>
        <taxon>Bacteria</taxon>
        <taxon>Pseudomonadati</taxon>
        <taxon>Acidobacteriota</taxon>
        <taxon>Holophagae</taxon>
        <taxon>Holophagales</taxon>
        <taxon>Holophagaceae</taxon>
        <taxon>Geothrix</taxon>
    </lineage>
</organism>
<dbReference type="Proteomes" id="UP000709959">
    <property type="component" value="Unassembled WGS sequence"/>
</dbReference>
<dbReference type="Gene3D" id="1.25.40.10">
    <property type="entry name" value="Tetratricopeptide repeat domain"/>
    <property type="match status" value="1"/>
</dbReference>